<protein>
    <submittedName>
        <fullName evidence="12">WD repeat domain-containing protein</fullName>
    </submittedName>
</protein>
<keyword evidence="3" id="KW-0853">WD repeat</keyword>
<sequence length="140" mass="14656">AFIKLESMPSIPNDKRDSFADLAMSIFLKHQPADPRALRETREKKAPGGAVSTLDALLEDLGGGRDQVCVASGRIVRDGNVVRCKVCKHLSIIHELRGSAVCPLCHGVLQLPAAGPGGGAGGRGVTSAKSQMSQMYGGGY</sequence>
<reference evidence="12 13" key="1">
    <citation type="journal article" date="2017" name="Mol. Biol. Evol.">
        <title>The 4-celled Tetrabaena socialis nuclear genome reveals the essential components for genetic control of cell number at the origin of multicellularity in the volvocine lineage.</title>
        <authorList>
            <person name="Featherston J."/>
            <person name="Arakaki Y."/>
            <person name="Hanschen E.R."/>
            <person name="Ferris P.J."/>
            <person name="Michod R.E."/>
            <person name="Olson B.J.S.C."/>
            <person name="Nozaki H."/>
            <person name="Durand P.M."/>
        </authorList>
    </citation>
    <scope>NUCLEOTIDE SEQUENCE [LARGE SCALE GENOMIC DNA]</scope>
    <source>
        <strain evidence="12 13">NIES-571</strain>
    </source>
</reference>
<comment type="caution">
    <text evidence="12">The sequence shown here is derived from an EMBL/GenBank/DDBJ whole genome shotgun (WGS) entry which is preliminary data.</text>
</comment>
<dbReference type="EMBL" id="PGGS01000627">
    <property type="protein sequence ID" value="PNH02582.1"/>
    <property type="molecule type" value="Genomic_DNA"/>
</dbReference>
<evidence type="ECO:0000256" key="1">
    <source>
        <dbReference type="ARBA" id="ARBA00004120"/>
    </source>
</evidence>
<gene>
    <name evidence="12" type="ORF">TSOC_011427</name>
</gene>
<keyword evidence="2" id="KW-0963">Cytoplasm</keyword>
<evidence type="ECO:0000256" key="4">
    <source>
        <dbReference type="ARBA" id="ARBA00022737"/>
    </source>
</evidence>
<keyword evidence="4" id="KW-0677">Repeat</keyword>
<feature type="non-terminal residue" evidence="12">
    <location>
        <position position="1"/>
    </location>
</feature>
<evidence type="ECO:0000256" key="5">
    <source>
        <dbReference type="ARBA" id="ARBA00022794"/>
    </source>
</evidence>
<evidence type="ECO:0000256" key="9">
    <source>
        <dbReference type="SAM" id="MobiDB-lite"/>
    </source>
</evidence>
<dbReference type="InterPro" id="IPR057979">
    <property type="entry name" value="TPR_IFT121"/>
</dbReference>
<keyword evidence="6" id="KW-0969">Cilium</keyword>
<dbReference type="Pfam" id="PF23145">
    <property type="entry name" value="Zf_2nd_IFT121"/>
    <property type="match status" value="1"/>
</dbReference>
<evidence type="ECO:0000256" key="3">
    <source>
        <dbReference type="ARBA" id="ARBA00022574"/>
    </source>
</evidence>
<comment type="subcellular location">
    <subcellularLocation>
        <location evidence="1">Cytoplasm</location>
        <location evidence="1">Cytoskeleton</location>
        <location evidence="1">Cilium basal body</location>
    </subcellularLocation>
</comment>
<evidence type="ECO:0000256" key="2">
    <source>
        <dbReference type="ARBA" id="ARBA00022490"/>
    </source>
</evidence>
<keyword evidence="5" id="KW-0970">Cilium biogenesis/degradation</keyword>
<keyword evidence="13" id="KW-1185">Reference proteome</keyword>
<dbReference type="Proteomes" id="UP000236333">
    <property type="component" value="Unassembled WGS sequence"/>
</dbReference>
<evidence type="ECO:0000256" key="6">
    <source>
        <dbReference type="ARBA" id="ARBA00023069"/>
    </source>
</evidence>
<evidence type="ECO:0000259" key="11">
    <source>
        <dbReference type="Pfam" id="PF25768"/>
    </source>
</evidence>
<evidence type="ECO:0000256" key="8">
    <source>
        <dbReference type="ARBA" id="ARBA00023273"/>
    </source>
</evidence>
<dbReference type="Pfam" id="PF25768">
    <property type="entry name" value="TPR_IFT121"/>
    <property type="match status" value="1"/>
</dbReference>
<dbReference type="AlphaFoldDB" id="A0A2J7ZQN9"/>
<feature type="region of interest" description="Disordered" evidence="9">
    <location>
        <begin position="116"/>
        <end position="140"/>
    </location>
</feature>
<evidence type="ECO:0000313" key="13">
    <source>
        <dbReference type="Proteomes" id="UP000236333"/>
    </source>
</evidence>
<keyword evidence="8" id="KW-0966">Cell projection</keyword>
<evidence type="ECO:0000259" key="10">
    <source>
        <dbReference type="Pfam" id="PF23145"/>
    </source>
</evidence>
<dbReference type="GO" id="GO:0030030">
    <property type="term" value="P:cell projection organization"/>
    <property type="evidence" value="ECO:0007669"/>
    <property type="project" value="UniProtKB-KW"/>
</dbReference>
<feature type="domain" description="IFT121-like zinc finger" evidence="10">
    <location>
        <begin position="67"/>
        <end position="107"/>
    </location>
</feature>
<accession>A0A2J7ZQN9</accession>
<keyword evidence="7" id="KW-0206">Cytoskeleton</keyword>
<dbReference type="OrthoDB" id="10260567at2759"/>
<feature type="domain" description="IFT121-like TPR repeats" evidence="11">
    <location>
        <begin position="1"/>
        <end position="34"/>
    </location>
</feature>
<name>A0A2J7ZQN9_9CHLO</name>
<dbReference type="InterPro" id="IPR056170">
    <property type="entry name" value="Znf_IFT121-like"/>
</dbReference>
<evidence type="ECO:0000313" key="12">
    <source>
        <dbReference type="EMBL" id="PNH02582.1"/>
    </source>
</evidence>
<evidence type="ECO:0000256" key="7">
    <source>
        <dbReference type="ARBA" id="ARBA00023212"/>
    </source>
</evidence>
<proteinExistence type="predicted"/>
<organism evidence="12 13">
    <name type="scientific">Tetrabaena socialis</name>
    <dbReference type="NCBI Taxonomy" id="47790"/>
    <lineage>
        <taxon>Eukaryota</taxon>
        <taxon>Viridiplantae</taxon>
        <taxon>Chlorophyta</taxon>
        <taxon>core chlorophytes</taxon>
        <taxon>Chlorophyceae</taxon>
        <taxon>CS clade</taxon>
        <taxon>Chlamydomonadales</taxon>
        <taxon>Tetrabaenaceae</taxon>
        <taxon>Tetrabaena</taxon>
    </lineage>
</organism>